<evidence type="ECO:0000313" key="1">
    <source>
        <dbReference type="EMBL" id="PAX60316.1"/>
    </source>
</evidence>
<dbReference type="AlphaFoldDB" id="A0A2A2TP56"/>
<reference evidence="1 2" key="1">
    <citation type="submission" date="2017-08" db="EMBL/GenBank/DDBJ databases">
        <title>Draft genome sequence of filamentous cyanobacterium Calothrix elsteri CCALA 953.</title>
        <authorList>
            <person name="Gagunashvili A.N."/>
            <person name="Elster J."/>
            <person name="Andresson O.S."/>
        </authorList>
    </citation>
    <scope>NUCLEOTIDE SEQUENCE [LARGE SCALE GENOMIC DNA]</scope>
    <source>
        <strain evidence="1 2">CCALA 953</strain>
    </source>
</reference>
<dbReference type="EMBL" id="NTFS01000014">
    <property type="protein sequence ID" value="PAX60316.1"/>
    <property type="molecule type" value="Genomic_DNA"/>
</dbReference>
<evidence type="ECO:0000313" key="2">
    <source>
        <dbReference type="Proteomes" id="UP000218238"/>
    </source>
</evidence>
<name>A0A2A2TP56_9CYAN</name>
<accession>A0A2A2TP56</accession>
<dbReference type="Proteomes" id="UP000218238">
    <property type="component" value="Unassembled WGS sequence"/>
</dbReference>
<sequence>MKNDNSELEDELRAEYDLKSLRVRKLGAGRKSFGGVVIRLEPDVAEMFPSADAVNEALRFLVRVTQNNQFSSPKPHPNNSIGTD</sequence>
<protein>
    <submittedName>
        <fullName evidence="1">Uncharacterized protein</fullName>
    </submittedName>
</protein>
<dbReference type="RefSeq" id="WP_095720170.1">
    <property type="nucleotide sequence ID" value="NZ_NTFS01000014.1"/>
</dbReference>
<gene>
    <name evidence="1" type="ORF">CK510_02410</name>
</gene>
<keyword evidence="2" id="KW-1185">Reference proteome</keyword>
<organism evidence="1 2">
    <name type="scientific">Brunnivagina elsteri CCALA 953</name>
    <dbReference type="NCBI Taxonomy" id="987040"/>
    <lineage>
        <taxon>Bacteria</taxon>
        <taxon>Bacillati</taxon>
        <taxon>Cyanobacteriota</taxon>
        <taxon>Cyanophyceae</taxon>
        <taxon>Nostocales</taxon>
        <taxon>Calotrichaceae</taxon>
        <taxon>Brunnivagina</taxon>
    </lineage>
</organism>
<dbReference type="OrthoDB" id="532567at2"/>
<comment type="caution">
    <text evidence="1">The sequence shown here is derived from an EMBL/GenBank/DDBJ whole genome shotgun (WGS) entry which is preliminary data.</text>
</comment>
<proteinExistence type="predicted"/>